<gene>
    <name evidence="4" type="ORF">ABHN84_05070</name>
</gene>
<dbReference type="InterPro" id="IPR036291">
    <property type="entry name" value="NAD(P)-bd_dom_sf"/>
</dbReference>
<dbReference type="SUPFAM" id="SSF50129">
    <property type="entry name" value="GroES-like"/>
    <property type="match status" value="1"/>
</dbReference>
<comment type="similarity">
    <text evidence="2">Belongs to the zinc-containing alcohol dehydrogenase family. Quinone oxidoreductase subfamily.</text>
</comment>
<comment type="caution">
    <text evidence="4">The sequence shown here is derived from an EMBL/GenBank/DDBJ whole genome shotgun (WGS) entry which is preliminary data.</text>
</comment>
<organism evidence="4 5">
    <name type="scientific">Shewanella vesiculosa</name>
    <dbReference type="NCBI Taxonomy" id="518738"/>
    <lineage>
        <taxon>Bacteria</taxon>
        <taxon>Pseudomonadati</taxon>
        <taxon>Pseudomonadota</taxon>
        <taxon>Gammaproteobacteria</taxon>
        <taxon>Alteromonadales</taxon>
        <taxon>Shewanellaceae</taxon>
        <taxon>Shewanella</taxon>
    </lineage>
</organism>
<dbReference type="Pfam" id="PF08240">
    <property type="entry name" value="ADH_N"/>
    <property type="match status" value="1"/>
</dbReference>
<evidence type="ECO:0000259" key="3">
    <source>
        <dbReference type="SMART" id="SM00829"/>
    </source>
</evidence>
<dbReference type="InterPro" id="IPR020843">
    <property type="entry name" value="ER"/>
</dbReference>
<keyword evidence="5" id="KW-1185">Reference proteome</keyword>
<dbReference type="Pfam" id="PF13602">
    <property type="entry name" value="ADH_zinc_N_2"/>
    <property type="match status" value="1"/>
</dbReference>
<dbReference type="Proteomes" id="UP001477278">
    <property type="component" value="Unassembled WGS sequence"/>
</dbReference>
<dbReference type="Gene3D" id="3.40.50.720">
    <property type="entry name" value="NAD(P)-binding Rossmann-like Domain"/>
    <property type="match status" value="1"/>
</dbReference>
<accession>A0ABV0FLE4</accession>
<keyword evidence="2" id="KW-0479">Metal-binding</keyword>
<sequence length="340" mass="36525">MKAIGYYQAGNIDAINALQDIEIATPVATGHDLLIAVQAIAVNPVDAKVRQARQPAEGQPNIIGYDAVGTVKAIGDQVSLFKVGDKVWYAGDITRQGSNAEYQLVDERIVGHKPQSLTDAQAAALPLTTITAWEILFDRLGLPKDGSATDARIMIIGAAGGVGSILVQLAAKLTGAKVIATASRQQSRDWVLSLGADVVINHSKPLSTELNNAGFDNVTHVISLNHTDSHFDEIVTSLQPQGKIALIDDPLQPIDIMKLKLKSISLHWELMFTRSMFATDDMIAQHHLLNEVSQLIDAGTIKSTLGEHYGHINAANLTRAHQQIETNTSVGKIVLEGFVA</sequence>
<dbReference type="Gene3D" id="3.90.180.10">
    <property type="entry name" value="Medium-chain alcohol dehydrogenases, catalytic domain"/>
    <property type="match status" value="1"/>
</dbReference>
<keyword evidence="2" id="KW-0862">Zinc</keyword>
<evidence type="ECO:0000256" key="1">
    <source>
        <dbReference type="ARBA" id="ARBA00022857"/>
    </source>
</evidence>
<dbReference type="InterPro" id="IPR013154">
    <property type="entry name" value="ADH-like_N"/>
</dbReference>
<feature type="domain" description="Enoyl reductase (ER)" evidence="3">
    <location>
        <begin position="10"/>
        <end position="335"/>
    </location>
</feature>
<dbReference type="EMBL" id="JBDPZN010000001">
    <property type="protein sequence ID" value="MEO3681663.1"/>
    <property type="molecule type" value="Genomic_DNA"/>
</dbReference>
<dbReference type="CDD" id="cd08252">
    <property type="entry name" value="AL_MDR"/>
    <property type="match status" value="1"/>
</dbReference>
<dbReference type="RefSeq" id="WP_347689721.1">
    <property type="nucleotide sequence ID" value="NZ_JBDPZN010000001.1"/>
</dbReference>
<dbReference type="PANTHER" id="PTHR44154">
    <property type="entry name" value="QUINONE OXIDOREDUCTASE"/>
    <property type="match status" value="1"/>
</dbReference>
<dbReference type="SUPFAM" id="SSF51735">
    <property type="entry name" value="NAD(P)-binding Rossmann-fold domains"/>
    <property type="match status" value="1"/>
</dbReference>
<keyword evidence="1" id="KW-0521">NADP</keyword>
<reference evidence="4 5" key="1">
    <citation type="submission" date="2024-05" db="EMBL/GenBank/DDBJ databases">
        <title>Genome sequencing of Marine Estuary Bacteria, Shewanella vesiculosa and S. baltica, and Pseudomonas syringae.</title>
        <authorList>
            <person name="Gurung A."/>
            <person name="Maclea K.S."/>
        </authorList>
    </citation>
    <scope>NUCLEOTIDE SEQUENCE [LARGE SCALE GENOMIC DNA]</scope>
    <source>
        <strain evidence="4 5">1A</strain>
    </source>
</reference>
<dbReference type="InterPro" id="IPR011032">
    <property type="entry name" value="GroES-like_sf"/>
</dbReference>
<keyword evidence="2" id="KW-0560">Oxidoreductase</keyword>
<proteinExistence type="inferred from homology"/>
<name>A0ABV0FLE4_9GAMM</name>
<evidence type="ECO:0000256" key="2">
    <source>
        <dbReference type="RuleBase" id="RU364000"/>
    </source>
</evidence>
<dbReference type="PANTHER" id="PTHR44154:SF1">
    <property type="entry name" value="QUINONE OXIDOREDUCTASE"/>
    <property type="match status" value="1"/>
</dbReference>
<dbReference type="NCBIfam" id="TIGR02817">
    <property type="entry name" value="adh_fam_1"/>
    <property type="match status" value="1"/>
</dbReference>
<dbReference type="SMART" id="SM00829">
    <property type="entry name" value="PKS_ER"/>
    <property type="match status" value="1"/>
</dbReference>
<evidence type="ECO:0000313" key="5">
    <source>
        <dbReference type="Proteomes" id="UP001477278"/>
    </source>
</evidence>
<evidence type="ECO:0000313" key="4">
    <source>
        <dbReference type="EMBL" id="MEO3681663.1"/>
    </source>
</evidence>
<dbReference type="InterPro" id="IPR014182">
    <property type="entry name" value="ADH_Zn_typ-1"/>
</dbReference>
<dbReference type="InterPro" id="IPR051603">
    <property type="entry name" value="Zinc-ADH_QOR/CCCR"/>
</dbReference>
<protein>
    <recommendedName>
        <fullName evidence="2">Zinc-type alcohol dehydrogenase-like protein</fullName>
    </recommendedName>
</protein>